<feature type="transmembrane region" description="Helical" evidence="1">
    <location>
        <begin position="362"/>
        <end position="382"/>
    </location>
</feature>
<dbReference type="Pfam" id="PF01757">
    <property type="entry name" value="Acyl_transf_3"/>
    <property type="match status" value="1"/>
</dbReference>
<name>A0A2S9IPL1_9HYPH</name>
<keyword evidence="4" id="KW-1185">Reference proteome</keyword>
<gene>
    <name evidence="3" type="ORF">C5748_16150</name>
</gene>
<feature type="domain" description="Acyltransferase 3" evidence="2">
    <location>
        <begin position="88"/>
        <end position="409"/>
    </location>
</feature>
<keyword evidence="1" id="KW-1133">Transmembrane helix</keyword>
<keyword evidence="1" id="KW-0472">Membrane</keyword>
<reference evidence="3 4" key="1">
    <citation type="submission" date="2018-02" db="EMBL/GenBank/DDBJ databases">
        <title>The draft genome of Phyllobacterium sp. 1N-3.</title>
        <authorList>
            <person name="Liu L."/>
            <person name="Li L."/>
            <person name="Zhang X."/>
            <person name="Wang T."/>
            <person name="Liang L."/>
        </authorList>
    </citation>
    <scope>NUCLEOTIDE SEQUENCE [LARGE SCALE GENOMIC DNA]</scope>
    <source>
        <strain evidence="3 4">1N-3</strain>
    </source>
</reference>
<feature type="transmembrane region" description="Helical" evidence="1">
    <location>
        <begin position="299"/>
        <end position="320"/>
    </location>
</feature>
<dbReference type="GO" id="GO:0016747">
    <property type="term" value="F:acyltransferase activity, transferring groups other than amino-acyl groups"/>
    <property type="evidence" value="ECO:0007669"/>
    <property type="project" value="InterPro"/>
</dbReference>
<dbReference type="PANTHER" id="PTHR23028:SF131">
    <property type="entry name" value="BLR2367 PROTEIN"/>
    <property type="match status" value="1"/>
</dbReference>
<feature type="transmembrane region" description="Helical" evidence="1">
    <location>
        <begin position="326"/>
        <end position="342"/>
    </location>
</feature>
<accession>A0A2S9IPL1</accession>
<protein>
    <submittedName>
        <fullName evidence="3">Acyltransferase</fullName>
    </submittedName>
</protein>
<dbReference type="InterPro" id="IPR002656">
    <property type="entry name" value="Acyl_transf_3_dom"/>
</dbReference>
<dbReference type="GO" id="GO:0000271">
    <property type="term" value="P:polysaccharide biosynthetic process"/>
    <property type="evidence" value="ECO:0007669"/>
    <property type="project" value="TreeGrafter"/>
</dbReference>
<dbReference type="PANTHER" id="PTHR23028">
    <property type="entry name" value="ACETYLTRANSFERASE"/>
    <property type="match status" value="1"/>
</dbReference>
<feature type="transmembrane region" description="Helical" evidence="1">
    <location>
        <begin position="394"/>
        <end position="415"/>
    </location>
</feature>
<organism evidence="3 4">
    <name type="scientific">Phyllobacterium phragmitis</name>
    <dbReference type="NCBI Taxonomy" id="2670329"/>
    <lineage>
        <taxon>Bacteria</taxon>
        <taxon>Pseudomonadati</taxon>
        <taxon>Pseudomonadota</taxon>
        <taxon>Alphaproteobacteria</taxon>
        <taxon>Hyphomicrobiales</taxon>
        <taxon>Phyllobacteriaceae</taxon>
        <taxon>Phyllobacterium</taxon>
    </lineage>
</organism>
<feature type="transmembrane region" description="Helical" evidence="1">
    <location>
        <begin position="239"/>
        <end position="256"/>
    </location>
</feature>
<dbReference type="AlphaFoldDB" id="A0A2S9IPL1"/>
<evidence type="ECO:0000313" key="3">
    <source>
        <dbReference type="EMBL" id="PRD42468.1"/>
    </source>
</evidence>
<keyword evidence="3" id="KW-0808">Transferase</keyword>
<evidence type="ECO:0000256" key="1">
    <source>
        <dbReference type="SAM" id="Phobius"/>
    </source>
</evidence>
<comment type="caution">
    <text evidence="3">The sequence shown here is derived from an EMBL/GenBank/DDBJ whole genome shotgun (WGS) entry which is preliminary data.</text>
</comment>
<feature type="transmembrane region" description="Helical" evidence="1">
    <location>
        <begin position="215"/>
        <end position="234"/>
    </location>
</feature>
<feature type="transmembrane region" description="Helical" evidence="1">
    <location>
        <begin position="166"/>
        <end position="184"/>
    </location>
</feature>
<feature type="transmembrane region" description="Helical" evidence="1">
    <location>
        <begin position="268"/>
        <end position="287"/>
    </location>
</feature>
<sequence>MSCRTSVRTSDSLLRVFGLAPRPRADFRQQKTRAKRVYNLVWPTVGLFQADASTPIPILSISSGVADASKIRHSCRNSVGVMSNNTLYSVQCARGLAAFMVAIFHMLPIETKYVAQQVLPSFFSFGQIGVDIFFVISGFVMVLTTEQSHQSIGAIGEFIRRRATRIFPLYWFYLLLLLPIYFAAPQMINSAQGNQVDLVASFLLLPSNKLPLLNVGWSLVFELWFYIAFAAILLMPRKWLVPTLFGWAALIIANSLHVRSGASPTIDLVLSAYSLEFISGAIGCWLLPKVSLGTARAAIVAGFAALAGTLWFFAAAIDVISVERCIALGASIALVLTGAAAWERHGGLRSLSRLKWTGDISYSVYLSHVLVLSVVGRTWLLLTDRAETGMLATFLFWSAAGILVIAAGLFSYHLVERPLMGFFNTRKVSSTDRSLKPLQIPSKRYRLARRSIQGPE</sequence>
<proteinExistence type="predicted"/>
<evidence type="ECO:0000259" key="2">
    <source>
        <dbReference type="Pfam" id="PF01757"/>
    </source>
</evidence>
<keyword evidence="3" id="KW-0012">Acyltransferase</keyword>
<dbReference type="GO" id="GO:0016020">
    <property type="term" value="C:membrane"/>
    <property type="evidence" value="ECO:0007669"/>
    <property type="project" value="TreeGrafter"/>
</dbReference>
<keyword evidence="1" id="KW-0812">Transmembrane</keyword>
<dbReference type="EMBL" id="PVBR01000012">
    <property type="protein sequence ID" value="PRD42468.1"/>
    <property type="molecule type" value="Genomic_DNA"/>
</dbReference>
<dbReference type="Proteomes" id="UP000239434">
    <property type="component" value="Unassembled WGS sequence"/>
</dbReference>
<evidence type="ECO:0000313" key="4">
    <source>
        <dbReference type="Proteomes" id="UP000239434"/>
    </source>
</evidence>
<feature type="transmembrane region" description="Helical" evidence="1">
    <location>
        <begin position="92"/>
        <end position="109"/>
    </location>
</feature>
<feature type="transmembrane region" description="Helical" evidence="1">
    <location>
        <begin position="121"/>
        <end position="145"/>
    </location>
</feature>
<dbReference type="InterPro" id="IPR050879">
    <property type="entry name" value="Acyltransferase_3"/>
</dbReference>